<gene>
    <name evidence="1" type="ORF">Asulf_01596</name>
    <name evidence="2" type="ORF">Asulf_01854</name>
</gene>
<protein>
    <submittedName>
        <fullName evidence="1">Uncharacterized protein</fullName>
    </submittedName>
</protein>
<accession>N0BH20</accession>
<proteinExistence type="predicted"/>
<reference evidence="1 3" key="1">
    <citation type="journal article" date="2013" name="Genome Announc.">
        <title>Complete Genome Sequence of the Thermophilic and Facultatively Chemolithoautotrophic Sulfate Reducer Archaeoglobus sulfaticallidus Strain PM70-1T.</title>
        <authorList>
            <person name="Stokke R."/>
            <person name="Hocking W.P."/>
            <person name="Steinsbu B.O."/>
            <person name="Steen I.H."/>
        </authorList>
    </citation>
    <scope>NUCLEOTIDE SEQUENCE [LARGE SCALE GENOMIC DNA]</scope>
    <source>
        <strain evidence="1">PM70-1</strain>
    </source>
</reference>
<dbReference type="AlphaFoldDB" id="N0BH20"/>
<dbReference type="eggNOG" id="arCOG02125">
    <property type="taxonomic scope" value="Archaea"/>
</dbReference>
<dbReference type="KEGG" id="ast:Asulf_01854"/>
<dbReference type="InterPro" id="IPR009057">
    <property type="entry name" value="Homeodomain-like_sf"/>
</dbReference>
<dbReference type="HOGENOM" id="CLU_2406186_0_0_2"/>
<name>N0BH20_9EURY</name>
<dbReference type="KEGG" id="ast:Asulf_01596"/>
<organism evidence="1 3">
    <name type="scientific">Archaeoglobus sulfaticallidus PM70-1</name>
    <dbReference type="NCBI Taxonomy" id="387631"/>
    <lineage>
        <taxon>Archaea</taxon>
        <taxon>Methanobacteriati</taxon>
        <taxon>Methanobacteriota</taxon>
        <taxon>Archaeoglobi</taxon>
        <taxon>Archaeoglobales</taxon>
        <taxon>Archaeoglobaceae</taxon>
        <taxon>Archaeoglobus</taxon>
    </lineage>
</organism>
<dbReference type="Proteomes" id="UP000013307">
    <property type="component" value="Chromosome"/>
</dbReference>
<dbReference type="SUPFAM" id="SSF46689">
    <property type="entry name" value="Homeodomain-like"/>
    <property type="match status" value="1"/>
</dbReference>
<evidence type="ECO:0000313" key="2">
    <source>
        <dbReference type="EMBL" id="AGK61822.1"/>
    </source>
</evidence>
<dbReference type="EMBL" id="CP005290">
    <property type="protein sequence ID" value="AGK61822.1"/>
    <property type="molecule type" value="Genomic_DNA"/>
</dbReference>
<dbReference type="STRING" id="387631.Asulf_01596"/>
<evidence type="ECO:0000313" key="3">
    <source>
        <dbReference type="Proteomes" id="UP000013307"/>
    </source>
</evidence>
<dbReference type="EMBL" id="CP005290">
    <property type="protein sequence ID" value="AGK61572.1"/>
    <property type="molecule type" value="Genomic_DNA"/>
</dbReference>
<keyword evidence="3" id="KW-1185">Reference proteome</keyword>
<sequence>MKLDEKAIKWIIREKKKGTPTKLIAKIENITPQRINQIYKQYKETGGILKLKKPGRSKKELSNNEIKAIKKHTKNIGAMQQFSKQFRKKAIT</sequence>
<evidence type="ECO:0000313" key="1">
    <source>
        <dbReference type="EMBL" id="AGK61572.1"/>
    </source>
</evidence>